<dbReference type="InterPro" id="IPR052035">
    <property type="entry name" value="ZnF_BED_domain_contain"/>
</dbReference>
<gene>
    <name evidence="6" type="ORF">DIATSA_LOCUS619</name>
</gene>
<accession>A0A9N9N2E9</accession>
<dbReference type="GO" id="GO:0005634">
    <property type="term" value="C:nucleus"/>
    <property type="evidence" value="ECO:0007669"/>
    <property type="project" value="UniProtKB-SubCell"/>
</dbReference>
<dbReference type="OrthoDB" id="5103at2759"/>
<organism evidence="6 7">
    <name type="scientific">Diatraea saccharalis</name>
    <name type="common">sugarcane borer</name>
    <dbReference type="NCBI Taxonomy" id="40085"/>
    <lineage>
        <taxon>Eukaryota</taxon>
        <taxon>Metazoa</taxon>
        <taxon>Ecdysozoa</taxon>
        <taxon>Arthropoda</taxon>
        <taxon>Hexapoda</taxon>
        <taxon>Insecta</taxon>
        <taxon>Pterygota</taxon>
        <taxon>Neoptera</taxon>
        <taxon>Endopterygota</taxon>
        <taxon>Lepidoptera</taxon>
        <taxon>Glossata</taxon>
        <taxon>Ditrysia</taxon>
        <taxon>Pyraloidea</taxon>
        <taxon>Crambidae</taxon>
        <taxon>Crambinae</taxon>
        <taxon>Diatraea</taxon>
    </lineage>
</organism>
<keyword evidence="7" id="KW-1185">Reference proteome</keyword>
<evidence type="ECO:0000256" key="5">
    <source>
        <dbReference type="ARBA" id="ARBA00023242"/>
    </source>
</evidence>
<dbReference type="GO" id="GO:0008270">
    <property type="term" value="F:zinc ion binding"/>
    <property type="evidence" value="ECO:0007669"/>
    <property type="project" value="UniProtKB-KW"/>
</dbReference>
<evidence type="ECO:0000313" key="6">
    <source>
        <dbReference type="EMBL" id="CAG9782352.1"/>
    </source>
</evidence>
<comment type="subcellular location">
    <subcellularLocation>
        <location evidence="1">Nucleus</location>
    </subcellularLocation>
</comment>
<name>A0A9N9N2E9_9NEOP</name>
<keyword evidence="2" id="KW-0479">Metal-binding</keyword>
<dbReference type="Proteomes" id="UP001153714">
    <property type="component" value="Chromosome 1"/>
</dbReference>
<reference evidence="6" key="1">
    <citation type="submission" date="2021-12" db="EMBL/GenBank/DDBJ databases">
        <authorList>
            <person name="King R."/>
        </authorList>
    </citation>
    <scope>NUCLEOTIDE SEQUENCE</scope>
</reference>
<proteinExistence type="predicted"/>
<protein>
    <submittedName>
        <fullName evidence="6">Uncharacterized protein</fullName>
    </submittedName>
</protein>
<reference evidence="6" key="2">
    <citation type="submission" date="2022-10" db="EMBL/GenBank/DDBJ databases">
        <authorList>
            <consortium name="ENA_rothamsted_submissions"/>
            <consortium name="culmorum"/>
            <person name="King R."/>
        </authorList>
    </citation>
    <scope>NUCLEOTIDE SEQUENCE</scope>
</reference>
<evidence type="ECO:0000256" key="4">
    <source>
        <dbReference type="ARBA" id="ARBA00022833"/>
    </source>
</evidence>
<evidence type="ECO:0000256" key="2">
    <source>
        <dbReference type="ARBA" id="ARBA00022723"/>
    </source>
</evidence>
<dbReference type="PANTHER" id="PTHR46481:SF10">
    <property type="entry name" value="ZINC FINGER BED DOMAIN-CONTAINING PROTEIN 39"/>
    <property type="match status" value="1"/>
</dbReference>
<evidence type="ECO:0000256" key="3">
    <source>
        <dbReference type="ARBA" id="ARBA00022771"/>
    </source>
</evidence>
<evidence type="ECO:0000256" key="1">
    <source>
        <dbReference type="ARBA" id="ARBA00004123"/>
    </source>
</evidence>
<evidence type="ECO:0000313" key="7">
    <source>
        <dbReference type="Proteomes" id="UP001153714"/>
    </source>
</evidence>
<keyword evidence="5" id="KW-0539">Nucleus</keyword>
<dbReference type="AlphaFoldDB" id="A0A9N9N2E9"/>
<keyword evidence="4" id="KW-0862">Zinc</keyword>
<sequence>MKSQIEYLSYTDLPKMNGNGNHGANLLRHFYRKHRTEYDKLIENDNKNNKKEVTDANIVTEECVKLITIHGRPFTMIDEEAFQNILKLIPGCETNSKKIKSSVEDKAYEVRTAISQEIQNQLVALKIDVASVRSRRFLGLNIQYILDGKIVLRTLGVLELHQRNTAEFLKQTMMFVLSRYGINIDQIYSITSDNGSNMIKMTKKIGEALQLQEMEDISICDVSEEEDNFEDYGDEDQSDILNIEFDSGYPNESTTNKIVAVRCAAHTLQLAVRDTLLGCEPILEQCRRLSKLLRTPNIVLKLRDNQLLNAVVDCSTRWDSTVVMLERLLTLKQFCQSDPDVLRSISLEDSTWATITEMLNALKPCRALSKVLQKEQLTIGDFYIAWMRCIMENENLTSAFALCVVSHMKKRQNMLFENESFHAAIYLDPRVNAVLTEEQLIKARQHLLNTFNRVNQLHSKSISNVSIEELQPAPSTSQNCYHNIDQFFYNIRQSRYASNQNQPGVSLCALLINFLNESFVSTNTDILKFWNKKKGFRSTTIFTL</sequence>
<dbReference type="InterPro" id="IPR012337">
    <property type="entry name" value="RNaseH-like_sf"/>
</dbReference>
<dbReference type="SUPFAM" id="SSF53098">
    <property type="entry name" value="Ribonuclease H-like"/>
    <property type="match status" value="1"/>
</dbReference>
<dbReference type="EMBL" id="OU893332">
    <property type="protein sequence ID" value="CAG9782352.1"/>
    <property type="molecule type" value="Genomic_DNA"/>
</dbReference>
<keyword evidence="3" id="KW-0863">Zinc-finger</keyword>
<dbReference type="PANTHER" id="PTHR46481">
    <property type="entry name" value="ZINC FINGER BED DOMAIN-CONTAINING PROTEIN 4"/>
    <property type="match status" value="1"/>
</dbReference>